<dbReference type="SUPFAM" id="SSF53850">
    <property type="entry name" value="Periplasmic binding protein-like II"/>
    <property type="match status" value="1"/>
</dbReference>
<evidence type="ECO:0000313" key="1">
    <source>
        <dbReference type="EMBL" id="QGQ94387.1"/>
    </source>
</evidence>
<dbReference type="KEGG" id="ppsc:EHS13_05430"/>
<reference evidence="2" key="1">
    <citation type="submission" date="2018-11" db="EMBL/GenBank/DDBJ databases">
        <title>Complete genome sequence of Paenibacillus sp. ML311-T8.</title>
        <authorList>
            <person name="Nam Y.-D."/>
            <person name="Kang J."/>
            <person name="Chung W.-H."/>
            <person name="Park Y.S."/>
        </authorList>
    </citation>
    <scope>NUCLEOTIDE SEQUENCE [LARGE SCALE GENOMIC DNA]</scope>
    <source>
        <strain evidence="2">ML311-T8</strain>
    </source>
</reference>
<gene>
    <name evidence="1" type="ORF">EHS13_05430</name>
</gene>
<name>A0A6B8REN0_9BACL</name>
<dbReference type="Proteomes" id="UP000426246">
    <property type="component" value="Chromosome"/>
</dbReference>
<dbReference type="PROSITE" id="PS51257">
    <property type="entry name" value="PROKAR_LIPOPROTEIN"/>
    <property type="match status" value="1"/>
</dbReference>
<proteinExistence type="predicted"/>
<sequence>MMRITRGVIICMLVGVIIMAGCTKKMQQTVTTTPGDSGAGINAPNVSIVLNSSPADKTEENKTFDAKIIRFLAKHSNVKIAKNPWAYQNTEIAAKMVANTAPTEFTTWATEGRLLSDRNWIADLSENLASWPYTKDLNQTALQPFVIKGKIYAVPIDVYFMTITINKKLFADKGIDLPPLDWTWGDLMKAAKAVNDPAKGIAGFIPMGKRTEAGWNWTNFLYSAGGEVETLADGKVTAAFNSEAGVKAMTFYKDLNDAGVLPLNWALAYSDALTMFNQGKGAMVMSGSGNAIDSAINQGGLKAADLALYPIPAMVKGGKHIGVLGGNYKVVNGQASKNEQQAAFDFIIDEYFSDVYIDAISKQIDEQKAINKVYVPALINYWDDKSDYGKKVTAMFAKHDNIFVYAPELSALFVPKPEATYESQAYYAELTKVIQKVFTTPDVDVKALLDEAATRLQIDVFDKVKIG</sequence>
<dbReference type="EMBL" id="CP034235">
    <property type="protein sequence ID" value="QGQ94387.1"/>
    <property type="molecule type" value="Genomic_DNA"/>
</dbReference>
<dbReference type="Gene3D" id="3.40.190.10">
    <property type="entry name" value="Periplasmic binding protein-like II"/>
    <property type="match status" value="1"/>
</dbReference>
<dbReference type="InterPro" id="IPR050490">
    <property type="entry name" value="Bact_solute-bd_prot1"/>
</dbReference>
<dbReference type="InterPro" id="IPR006059">
    <property type="entry name" value="SBP"/>
</dbReference>
<dbReference type="AlphaFoldDB" id="A0A6B8REN0"/>
<dbReference type="OrthoDB" id="2644341at2"/>
<evidence type="ECO:0000313" key="2">
    <source>
        <dbReference type="Proteomes" id="UP000426246"/>
    </source>
</evidence>
<dbReference type="PANTHER" id="PTHR43649">
    <property type="entry name" value="ARABINOSE-BINDING PROTEIN-RELATED"/>
    <property type="match status" value="1"/>
</dbReference>
<protein>
    <submittedName>
        <fullName evidence="1">ABC transporter substrate-binding protein</fullName>
    </submittedName>
</protein>
<organism evidence="1 2">
    <name type="scientific">Paenibacillus psychroresistens</name>
    <dbReference type="NCBI Taxonomy" id="1778678"/>
    <lineage>
        <taxon>Bacteria</taxon>
        <taxon>Bacillati</taxon>
        <taxon>Bacillota</taxon>
        <taxon>Bacilli</taxon>
        <taxon>Bacillales</taxon>
        <taxon>Paenibacillaceae</taxon>
        <taxon>Paenibacillus</taxon>
    </lineage>
</organism>
<dbReference type="PANTHER" id="PTHR43649:SF12">
    <property type="entry name" value="DIACETYLCHITOBIOSE BINDING PROTEIN DASA"/>
    <property type="match status" value="1"/>
</dbReference>
<accession>A0A6B8REN0</accession>
<dbReference type="Pfam" id="PF01547">
    <property type="entry name" value="SBP_bac_1"/>
    <property type="match status" value="1"/>
</dbReference>
<dbReference type="RefSeq" id="WP_155699389.1">
    <property type="nucleotide sequence ID" value="NZ_CP034235.1"/>
</dbReference>
<keyword evidence="2" id="KW-1185">Reference proteome</keyword>